<evidence type="ECO:0000313" key="1">
    <source>
        <dbReference type="EMBL" id="CAF0935349.1"/>
    </source>
</evidence>
<keyword evidence="3" id="KW-1185">Reference proteome</keyword>
<name>A0A814C0Y9_9BILA</name>
<evidence type="ECO:0000313" key="2">
    <source>
        <dbReference type="EMBL" id="CAF3712672.1"/>
    </source>
</evidence>
<dbReference type="Proteomes" id="UP000681722">
    <property type="component" value="Unassembled WGS sequence"/>
</dbReference>
<evidence type="ECO:0000313" key="3">
    <source>
        <dbReference type="Proteomes" id="UP000663829"/>
    </source>
</evidence>
<organism evidence="1 3">
    <name type="scientific">Didymodactylos carnosus</name>
    <dbReference type="NCBI Taxonomy" id="1234261"/>
    <lineage>
        <taxon>Eukaryota</taxon>
        <taxon>Metazoa</taxon>
        <taxon>Spiralia</taxon>
        <taxon>Gnathifera</taxon>
        <taxon>Rotifera</taxon>
        <taxon>Eurotatoria</taxon>
        <taxon>Bdelloidea</taxon>
        <taxon>Philodinida</taxon>
        <taxon>Philodinidae</taxon>
        <taxon>Didymodactylos</taxon>
    </lineage>
</organism>
<dbReference type="Proteomes" id="UP000663829">
    <property type="component" value="Unassembled WGS sequence"/>
</dbReference>
<reference evidence="1" key="1">
    <citation type="submission" date="2021-02" db="EMBL/GenBank/DDBJ databases">
        <authorList>
            <person name="Nowell W R."/>
        </authorList>
    </citation>
    <scope>NUCLEOTIDE SEQUENCE</scope>
</reference>
<dbReference type="EMBL" id="CAJOBC010002050">
    <property type="protein sequence ID" value="CAF3712672.1"/>
    <property type="molecule type" value="Genomic_DNA"/>
</dbReference>
<accession>A0A814C0Y9</accession>
<gene>
    <name evidence="1" type="ORF">GPM918_LOCUS10410</name>
    <name evidence="2" type="ORF">SRO942_LOCUS10411</name>
</gene>
<comment type="caution">
    <text evidence="1">The sequence shown here is derived from an EMBL/GenBank/DDBJ whole genome shotgun (WGS) entry which is preliminary data.</text>
</comment>
<protein>
    <submittedName>
        <fullName evidence="1">Uncharacterized protein</fullName>
    </submittedName>
</protein>
<dbReference type="EMBL" id="CAJNOQ010002050">
    <property type="protein sequence ID" value="CAF0935349.1"/>
    <property type="molecule type" value="Genomic_DNA"/>
</dbReference>
<sequence>MHPHCFLDFGSWYYKQVLSFTWLCGGNGEISSWGGAVDRIGVSAGSVDKIGVLGGSIDKIGVSSPPSTLQSTPDLVSNFGEEATDSCIINTTDLLTVTTTKAYDDNALQTIRDTILSTNTNNEDSLFDQTFSNLGDDSSRHAVIRKRSAGSYLLNAQKQIITRNTHIKNLSDNCKIGDYFGLQSDKVDRINIDAKILPCVLIEKKTISK</sequence>
<dbReference type="AlphaFoldDB" id="A0A814C0Y9"/>
<proteinExistence type="predicted"/>